<feature type="region of interest" description="Disordered" evidence="17">
    <location>
        <begin position="312"/>
        <end position="336"/>
    </location>
</feature>
<dbReference type="SUPFAM" id="SSF56672">
    <property type="entry name" value="DNA/RNA polymerases"/>
    <property type="match status" value="1"/>
</dbReference>
<dbReference type="GO" id="GO:0006508">
    <property type="term" value="P:proteolysis"/>
    <property type="evidence" value="ECO:0007669"/>
    <property type="project" value="UniProtKB-KW"/>
</dbReference>
<evidence type="ECO:0000256" key="11">
    <source>
        <dbReference type="ARBA" id="ARBA00022908"/>
    </source>
</evidence>
<keyword evidence="4" id="KW-0540">Nuclease</keyword>
<dbReference type="Proteomes" id="UP000027456">
    <property type="component" value="Unassembled WGS sequence"/>
</dbReference>
<keyword evidence="3" id="KW-0548">Nucleotidyltransferase</keyword>
<dbReference type="GO" id="GO:0004190">
    <property type="term" value="F:aspartic-type endopeptidase activity"/>
    <property type="evidence" value="ECO:0007669"/>
    <property type="project" value="UniProtKB-KW"/>
</dbReference>
<dbReference type="Pfam" id="PF00385">
    <property type="entry name" value="Chromo"/>
    <property type="match status" value="1"/>
</dbReference>
<dbReference type="Pfam" id="PF24626">
    <property type="entry name" value="SH3_Tf2-1"/>
    <property type="match status" value="1"/>
</dbReference>
<sequence length="1331" mass="151254">MARPPGTSFLGSRATTVPAKIGNLEEKEISIIIDSGSDITLIGKKYYESMISPPKAKTGKNVQLQQVTGKSSINQFIEASILFETSELIIKMKVDAYIVPNMNVPFILGNDFAGQYKLSILREPSKTYLILGDSLQRMEANESPTNPRTDDSGNAFNVSVEENASISSKSTKAKISKDDSINVPIDAVPVYLLNSIDLKPESMTKVSVSVKWGEQDEEGYIERCSFVRNKDSDKIEAWCIPDCIISKGYEQVQIANFMPITTHLEQGQILGYMHHPNKSLNVKSELSKEELNSGITKAKLIRTLLKENKVSPPSEEEIKLSTPAQGGPKTSELPDPEVIPSERLLSEVHFGENLTDDQKKILSKIIVKNEQAFGLDGRLGHYPAEVEINLRPGTKEISLAPYSASPVKQEVINKQIDDWLRLEVIEPSKSAWGFPVLIVWRNNKPRFCIDYRKLNDVAVPDEFPLPKQTDILHALEGSQYLTTLDALAGFTQLKIKEEDRPKTAFRCHRGLFQFKRLPFGFRNGPSVFQRVMNNVLAPFLWIFALVYIDDIVIYSKTFEEHCIHLDKVFKAITESGITLSPNKCHIGYQSLILLGQRVSRLGLYTHKEKVEAIVQLSSPTNKTELQKFLGMVGYFSSYIPFYAWITAPLYPLLRKSQTWKWSEVEQRAFELAKIALVSTPVMAYPKVGMPYRLYTDASNVGLAAILQQIQQIAIKDMKGTKLILISAERNYSATEREALALKEGLRKFHPYLEGQKFLAITDHAALVWSTTYEMVNTQLQKYGMTFSAFPGMKFVHRAGRVHSNVDPISRLRRRIPNQDGPLPDESLALKLTPGEDPLKLLYKEIGDNNHNPLNPPFPHYKVGDNGLLYFVRDDNYRLCVPKELQNETISSMHDQLEESAHAGSHRLYNNMASIYYWPRMMKAIEEYVTTCDPCQKAKPDYRGQRGFLQPIPIPSQPFEVVTMDFIMDLPISKGYNAILTIVDKLTKYAFFLPCVTTINEEETAKLFYDNVWIHYGLPRQVITDRDSRWTGSFWEHLTTLVGIQRSLTTAYHPQADGQSEVMNQTLEVGIRCFVEPTLDNWSDLLNGFTFAYNTTVHTATGFAPSYLLYGYTPLKPSDLLADTSRNIGRPKVQNSNAETFAESIEAVCSQAQDALRIAQSWQEHYYNQGRHYLEFEPGDKVLINPHSLSLLKEKGKGVKLRMKFDGPFEVSQRVSSVSYRLKLPSSYKMHPVINLAHLKPYKTDKTGLDRPKKHLNRKDFNESPEYEVEAILDEKWVKRKHRRVKLYYVSFVGYTPEHNLWLTKQALTNAEELVQEWEASHGKPPPKQTRN</sequence>
<dbReference type="GO" id="GO:0003887">
    <property type="term" value="F:DNA-directed DNA polymerase activity"/>
    <property type="evidence" value="ECO:0007669"/>
    <property type="project" value="UniProtKB-KW"/>
</dbReference>
<evidence type="ECO:0000256" key="5">
    <source>
        <dbReference type="ARBA" id="ARBA00022723"/>
    </source>
</evidence>
<dbReference type="Pfam" id="PF17919">
    <property type="entry name" value="RT_RNaseH_2"/>
    <property type="match status" value="1"/>
</dbReference>
<dbReference type="InterPro" id="IPR012337">
    <property type="entry name" value="RNaseH-like_sf"/>
</dbReference>
<comment type="caution">
    <text evidence="22">The sequence shown here is derived from an EMBL/GenBank/DDBJ whole genome shotgun (WGS) entry which is preliminary data.</text>
</comment>
<keyword evidence="9" id="KW-0460">Magnesium</keyword>
<reference evidence="22 23" key="1">
    <citation type="submission" date="2013-12" db="EMBL/GenBank/DDBJ databases">
        <authorList>
            <person name="Cubeta M."/>
            <person name="Pakala S."/>
            <person name="Fedorova N."/>
            <person name="Thomas E."/>
            <person name="Dean R."/>
            <person name="Jabaji S."/>
            <person name="Neate S."/>
            <person name="Toda T."/>
            <person name="Tavantzis S."/>
            <person name="Vilgalys R."/>
            <person name="Bharathan N."/>
            <person name="Pakala S."/>
            <person name="Losada L.S."/>
            <person name="Zafar N."/>
            <person name="Nierman W."/>
        </authorList>
    </citation>
    <scope>NUCLEOTIDE SEQUENCE [LARGE SCALE GENOMIC DNA]</scope>
    <source>
        <strain evidence="22 23">123E</strain>
    </source>
</reference>
<accession>A0A074RJ16</accession>
<keyword evidence="10" id="KW-0694">RNA-binding</keyword>
<dbReference type="GO" id="GO:0005634">
    <property type="term" value="C:nucleus"/>
    <property type="evidence" value="ECO:0007669"/>
    <property type="project" value="UniProtKB-ARBA"/>
</dbReference>
<dbReference type="InterPro" id="IPR016197">
    <property type="entry name" value="Chromo-like_dom_sf"/>
</dbReference>
<keyword evidence="15" id="KW-0233">DNA recombination</keyword>
<protein>
    <submittedName>
        <fullName evidence="22">Putative Ty3/Gypsy polyprotein/retrotransposon</fullName>
    </submittedName>
</protein>
<dbReference type="InterPro" id="IPR043502">
    <property type="entry name" value="DNA/RNA_pol_sf"/>
</dbReference>
<dbReference type="PROSITE" id="PS00141">
    <property type="entry name" value="ASP_PROTEASE"/>
    <property type="match status" value="1"/>
</dbReference>
<dbReference type="PROSITE" id="PS50175">
    <property type="entry name" value="ASP_PROT_RETROV"/>
    <property type="match status" value="1"/>
</dbReference>
<dbReference type="FunFam" id="3.30.420.10:FF:000032">
    <property type="entry name" value="Retrovirus-related Pol polyprotein from transposon 297-like Protein"/>
    <property type="match status" value="1"/>
</dbReference>
<feature type="transmembrane region" description="Helical" evidence="18">
    <location>
        <begin position="628"/>
        <end position="650"/>
    </location>
</feature>
<dbReference type="Gene3D" id="2.40.70.10">
    <property type="entry name" value="Acid Proteases"/>
    <property type="match status" value="1"/>
</dbReference>
<keyword evidence="18" id="KW-0472">Membrane</keyword>
<evidence type="ECO:0000256" key="17">
    <source>
        <dbReference type="SAM" id="MobiDB-lite"/>
    </source>
</evidence>
<proteinExistence type="predicted"/>
<dbReference type="InterPro" id="IPR001969">
    <property type="entry name" value="Aspartic_peptidase_AS"/>
</dbReference>
<dbReference type="InterPro" id="IPR050951">
    <property type="entry name" value="Retrovirus_Pol_polyprotein"/>
</dbReference>
<gene>
    <name evidence="22" type="ORF">V565_183040</name>
</gene>
<evidence type="ECO:0000256" key="10">
    <source>
        <dbReference type="ARBA" id="ARBA00022884"/>
    </source>
</evidence>
<dbReference type="Gene3D" id="1.10.340.70">
    <property type="match status" value="1"/>
</dbReference>
<dbReference type="GO" id="GO:0004519">
    <property type="term" value="F:endonuclease activity"/>
    <property type="evidence" value="ECO:0007669"/>
    <property type="project" value="UniProtKB-KW"/>
</dbReference>
<dbReference type="InterPro" id="IPR043128">
    <property type="entry name" value="Rev_trsase/Diguanyl_cyclase"/>
</dbReference>
<dbReference type="InterPro" id="IPR023780">
    <property type="entry name" value="Chromo_domain"/>
</dbReference>
<dbReference type="OrthoDB" id="3262968at2759"/>
<organism evidence="22 23">
    <name type="scientific">Rhizoctonia solani 123E</name>
    <dbReference type="NCBI Taxonomy" id="1423351"/>
    <lineage>
        <taxon>Eukaryota</taxon>
        <taxon>Fungi</taxon>
        <taxon>Dikarya</taxon>
        <taxon>Basidiomycota</taxon>
        <taxon>Agaricomycotina</taxon>
        <taxon>Agaricomycetes</taxon>
        <taxon>Cantharellales</taxon>
        <taxon>Ceratobasidiaceae</taxon>
        <taxon>Rhizoctonia</taxon>
    </lineage>
</organism>
<feature type="domain" description="Reverse transcriptase" evidence="20">
    <location>
        <begin position="393"/>
        <end position="598"/>
    </location>
</feature>
<keyword evidence="23" id="KW-1185">Reference proteome</keyword>
<evidence type="ECO:0000256" key="18">
    <source>
        <dbReference type="SAM" id="Phobius"/>
    </source>
</evidence>
<keyword evidence="18" id="KW-1133">Transmembrane helix</keyword>
<dbReference type="SUPFAM" id="SSF54160">
    <property type="entry name" value="Chromo domain-like"/>
    <property type="match status" value="1"/>
</dbReference>
<dbReference type="GO" id="GO:0003723">
    <property type="term" value="F:RNA binding"/>
    <property type="evidence" value="ECO:0007669"/>
    <property type="project" value="UniProtKB-KW"/>
</dbReference>
<evidence type="ECO:0000259" key="19">
    <source>
        <dbReference type="PROSITE" id="PS50175"/>
    </source>
</evidence>
<dbReference type="InterPro" id="IPR056924">
    <property type="entry name" value="SH3_Tf2-1"/>
</dbReference>
<evidence type="ECO:0000259" key="20">
    <source>
        <dbReference type="PROSITE" id="PS50878"/>
    </source>
</evidence>
<evidence type="ECO:0000256" key="16">
    <source>
        <dbReference type="ARBA" id="ARBA00023268"/>
    </source>
</evidence>
<dbReference type="SUPFAM" id="SSF53098">
    <property type="entry name" value="Ribonuclease H-like"/>
    <property type="match status" value="1"/>
</dbReference>
<keyword evidence="12" id="KW-0695">RNA-directed DNA polymerase</keyword>
<dbReference type="FunFam" id="3.30.70.270:FF:000020">
    <property type="entry name" value="Transposon Tf2-6 polyprotein-like Protein"/>
    <property type="match status" value="1"/>
</dbReference>
<evidence type="ECO:0000256" key="13">
    <source>
        <dbReference type="ARBA" id="ARBA00022932"/>
    </source>
</evidence>
<keyword evidence="11" id="KW-0229">DNA integration</keyword>
<dbReference type="GO" id="GO:0046872">
    <property type="term" value="F:metal ion binding"/>
    <property type="evidence" value="ECO:0007669"/>
    <property type="project" value="UniProtKB-KW"/>
</dbReference>
<evidence type="ECO:0000256" key="7">
    <source>
        <dbReference type="ARBA" id="ARBA00022759"/>
    </source>
</evidence>
<evidence type="ECO:0000256" key="4">
    <source>
        <dbReference type="ARBA" id="ARBA00022722"/>
    </source>
</evidence>
<feature type="domain" description="Peptidase A2" evidence="19">
    <location>
        <begin position="29"/>
        <end position="112"/>
    </location>
</feature>
<dbReference type="Gene3D" id="3.30.70.270">
    <property type="match status" value="2"/>
</dbReference>
<evidence type="ECO:0000256" key="3">
    <source>
        <dbReference type="ARBA" id="ARBA00022695"/>
    </source>
</evidence>
<dbReference type="InterPro" id="IPR001995">
    <property type="entry name" value="Peptidase_A2_cat"/>
</dbReference>
<evidence type="ECO:0000256" key="8">
    <source>
        <dbReference type="ARBA" id="ARBA00022801"/>
    </source>
</evidence>
<dbReference type="CDD" id="cd18977">
    <property type="entry name" value="CD_POL_like"/>
    <property type="match status" value="1"/>
</dbReference>
<dbReference type="CDD" id="cd01647">
    <property type="entry name" value="RT_LTR"/>
    <property type="match status" value="1"/>
</dbReference>
<dbReference type="GO" id="GO:0006310">
    <property type="term" value="P:DNA recombination"/>
    <property type="evidence" value="ECO:0007669"/>
    <property type="project" value="UniProtKB-KW"/>
</dbReference>
<dbReference type="GO" id="GO:0003964">
    <property type="term" value="F:RNA-directed DNA polymerase activity"/>
    <property type="evidence" value="ECO:0007669"/>
    <property type="project" value="UniProtKB-KW"/>
</dbReference>
<keyword evidence="5" id="KW-0479">Metal-binding</keyword>
<evidence type="ECO:0000256" key="9">
    <source>
        <dbReference type="ARBA" id="ARBA00022842"/>
    </source>
</evidence>
<dbReference type="SUPFAM" id="SSF50630">
    <property type="entry name" value="Acid proteases"/>
    <property type="match status" value="1"/>
</dbReference>
<evidence type="ECO:0000256" key="14">
    <source>
        <dbReference type="ARBA" id="ARBA00023125"/>
    </source>
</evidence>
<evidence type="ECO:0000313" key="23">
    <source>
        <dbReference type="Proteomes" id="UP000027456"/>
    </source>
</evidence>
<dbReference type="InterPro" id="IPR041577">
    <property type="entry name" value="RT_RNaseH_2"/>
</dbReference>
<keyword evidence="2" id="KW-0808">Transferase</keyword>
<dbReference type="GO" id="GO:0015074">
    <property type="term" value="P:DNA integration"/>
    <property type="evidence" value="ECO:0007669"/>
    <property type="project" value="UniProtKB-KW"/>
</dbReference>
<dbReference type="Pfam" id="PF00078">
    <property type="entry name" value="RVT_1"/>
    <property type="match status" value="1"/>
</dbReference>
<dbReference type="FunFam" id="1.10.340.70:FF:000001">
    <property type="entry name" value="Retrovirus-related Pol polyprotein from transposon gypsy-like Protein"/>
    <property type="match status" value="1"/>
</dbReference>
<keyword evidence="14" id="KW-0238">DNA-binding</keyword>
<dbReference type="InterPro" id="IPR000477">
    <property type="entry name" value="RT_dom"/>
</dbReference>
<dbReference type="Gene3D" id="2.40.50.40">
    <property type="match status" value="1"/>
</dbReference>
<dbReference type="InterPro" id="IPR041588">
    <property type="entry name" value="Integrase_H2C2"/>
</dbReference>
<evidence type="ECO:0000256" key="1">
    <source>
        <dbReference type="ARBA" id="ARBA00022670"/>
    </source>
</evidence>
<keyword evidence="13" id="KW-0239">DNA-directed DNA polymerase</keyword>
<evidence type="ECO:0000256" key="6">
    <source>
        <dbReference type="ARBA" id="ARBA00022750"/>
    </source>
</evidence>
<dbReference type="CDD" id="cd00303">
    <property type="entry name" value="retropepsin_like"/>
    <property type="match status" value="1"/>
</dbReference>
<name>A0A074RJ16_9AGAM</name>
<dbReference type="Pfam" id="PF17921">
    <property type="entry name" value="Integrase_H2C2"/>
    <property type="match status" value="1"/>
</dbReference>
<evidence type="ECO:0000313" key="22">
    <source>
        <dbReference type="EMBL" id="KEP46759.1"/>
    </source>
</evidence>
<keyword evidence="7" id="KW-0255">Endonuclease</keyword>
<dbReference type="HOGENOM" id="CLU_000384_34_0_1"/>
<evidence type="ECO:0000256" key="2">
    <source>
        <dbReference type="ARBA" id="ARBA00022679"/>
    </source>
</evidence>
<feature type="transmembrane region" description="Helical" evidence="18">
    <location>
        <begin position="531"/>
        <end position="548"/>
    </location>
</feature>
<feature type="domain" description="Integrase catalytic" evidence="21">
    <location>
        <begin position="953"/>
        <end position="1112"/>
    </location>
</feature>
<dbReference type="Gene3D" id="3.10.10.10">
    <property type="entry name" value="HIV Type 1 Reverse Transcriptase, subunit A, domain 1"/>
    <property type="match status" value="1"/>
</dbReference>
<dbReference type="STRING" id="1423351.A0A074RJ16"/>
<dbReference type="PANTHER" id="PTHR37984:SF5">
    <property type="entry name" value="PROTEIN NYNRIN-LIKE"/>
    <property type="match status" value="1"/>
</dbReference>
<dbReference type="PROSITE" id="PS50994">
    <property type="entry name" value="INTEGRASE"/>
    <property type="match status" value="1"/>
</dbReference>
<keyword evidence="1" id="KW-0645">Protease</keyword>
<evidence type="ECO:0000256" key="15">
    <source>
        <dbReference type="ARBA" id="ARBA00023172"/>
    </source>
</evidence>
<dbReference type="InterPro" id="IPR001584">
    <property type="entry name" value="Integrase_cat-core"/>
</dbReference>
<dbReference type="InterPro" id="IPR036397">
    <property type="entry name" value="RNaseH_sf"/>
</dbReference>
<dbReference type="EMBL" id="AZST01000965">
    <property type="protein sequence ID" value="KEP46759.1"/>
    <property type="molecule type" value="Genomic_DNA"/>
</dbReference>
<dbReference type="Gene3D" id="3.30.420.10">
    <property type="entry name" value="Ribonuclease H-like superfamily/Ribonuclease H"/>
    <property type="match status" value="1"/>
</dbReference>
<dbReference type="InterPro" id="IPR021109">
    <property type="entry name" value="Peptidase_aspartic_dom_sf"/>
</dbReference>
<evidence type="ECO:0000256" key="12">
    <source>
        <dbReference type="ARBA" id="ARBA00022918"/>
    </source>
</evidence>
<dbReference type="GO" id="GO:0003677">
    <property type="term" value="F:DNA binding"/>
    <property type="evidence" value="ECO:0007669"/>
    <property type="project" value="UniProtKB-KW"/>
</dbReference>
<dbReference type="PANTHER" id="PTHR37984">
    <property type="entry name" value="PROTEIN CBG26694"/>
    <property type="match status" value="1"/>
</dbReference>
<dbReference type="PROSITE" id="PS50878">
    <property type="entry name" value="RT_POL"/>
    <property type="match status" value="1"/>
</dbReference>
<keyword evidence="6" id="KW-0064">Aspartyl protease</keyword>
<keyword evidence="16" id="KW-0511">Multifunctional enzyme</keyword>
<keyword evidence="18" id="KW-0812">Transmembrane</keyword>
<keyword evidence="8" id="KW-0378">Hydrolase</keyword>
<evidence type="ECO:0000259" key="21">
    <source>
        <dbReference type="PROSITE" id="PS50994"/>
    </source>
</evidence>